<dbReference type="Gene3D" id="3.30.10.10">
    <property type="entry name" value="Trypsin Inhibitor V, subunit A"/>
    <property type="match status" value="1"/>
</dbReference>
<keyword evidence="3" id="KW-1185">Reference proteome</keyword>
<dbReference type="Proteomes" id="UP000679352">
    <property type="component" value="Chromosome"/>
</dbReference>
<dbReference type="Pfam" id="PF11720">
    <property type="entry name" value="Inhibitor_I78"/>
    <property type="match status" value="1"/>
</dbReference>
<dbReference type="AlphaFoldDB" id="A0A975P918"/>
<accession>A0A975P918</accession>
<protein>
    <recommendedName>
        <fullName evidence="4">Peptidase inhibitor I78 family protein</fullName>
    </recommendedName>
</protein>
<reference evidence="2" key="1">
    <citation type="submission" date="2021-06" db="EMBL/GenBank/DDBJ databases">
        <title>Direct submission.</title>
        <authorList>
            <person name="Lee C.-S."/>
            <person name="Jin L."/>
        </authorList>
    </citation>
    <scope>NUCLEOTIDE SEQUENCE</scope>
    <source>
        <strain evidence="2">Con5</strain>
    </source>
</reference>
<evidence type="ECO:0008006" key="4">
    <source>
        <dbReference type="Google" id="ProtNLM"/>
    </source>
</evidence>
<evidence type="ECO:0000313" key="3">
    <source>
        <dbReference type="Proteomes" id="UP000679352"/>
    </source>
</evidence>
<dbReference type="RefSeq" id="WP_215503812.1">
    <property type="nucleotide sequence ID" value="NZ_CP076361.1"/>
</dbReference>
<name>A0A975P918_9RHOB</name>
<feature type="chain" id="PRO_5036757956" description="Peptidase inhibitor I78 family protein" evidence="1">
    <location>
        <begin position="20"/>
        <end position="92"/>
    </location>
</feature>
<dbReference type="InterPro" id="IPR021719">
    <property type="entry name" value="Prot_inh_I78"/>
</dbReference>
<organism evidence="2 3">
    <name type="scientific">Gemmobacter fulvus</name>
    <dbReference type="NCBI Taxonomy" id="2840474"/>
    <lineage>
        <taxon>Bacteria</taxon>
        <taxon>Pseudomonadati</taxon>
        <taxon>Pseudomonadota</taxon>
        <taxon>Alphaproteobacteria</taxon>
        <taxon>Rhodobacterales</taxon>
        <taxon>Paracoccaceae</taxon>
        <taxon>Gemmobacter</taxon>
    </lineage>
</organism>
<evidence type="ECO:0000313" key="2">
    <source>
        <dbReference type="EMBL" id="QWK91622.1"/>
    </source>
</evidence>
<keyword evidence="1" id="KW-0732">Signal</keyword>
<proteinExistence type="predicted"/>
<evidence type="ECO:0000256" key="1">
    <source>
        <dbReference type="SAM" id="SignalP"/>
    </source>
</evidence>
<sequence length="92" mass="9714">MNWVYIWAAALGLAGCVAAPQGPVSGGADQASCGAARLGGYVGQPRLALDEQYLPQTVRFIRPGDAVTEDFSPSRLNVTLDRADQITGFWCG</sequence>
<feature type="signal peptide" evidence="1">
    <location>
        <begin position="1"/>
        <end position="19"/>
    </location>
</feature>
<dbReference type="KEGG" id="gfu:KM031_07060"/>
<gene>
    <name evidence="2" type="ORF">KM031_07060</name>
</gene>
<dbReference type="EMBL" id="CP076361">
    <property type="protein sequence ID" value="QWK91622.1"/>
    <property type="molecule type" value="Genomic_DNA"/>
</dbReference>